<evidence type="ECO:0000256" key="1">
    <source>
        <dbReference type="ARBA" id="ARBA00006336"/>
    </source>
</evidence>
<keyword evidence="2" id="KW-0378">Hydrolase</keyword>
<dbReference type="PhylomeDB" id="Q8ETI2"/>
<dbReference type="STRING" id="221109.gene:10732482"/>
<evidence type="ECO:0000313" key="4">
    <source>
        <dbReference type="EMBL" id="BAC12235.1"/>
    </source>
</evidence>
<proteinExistence type="inferred from homology"/>
<accession>Q8ETI2</accession>
<dbReference type="GO" id="GO:0016787">
    <property type="term" value="F:hydrolase activity"/>
    <property type="evidence" value="ECO:0007669"/>
    <property type="project" value="UniProtKB-KW"/>
</dbReference>
<dbReference type="EMBL" id="BA000028">
    <property type="protein sequence ID" value="BAC12235.1"/>
    <property type="molecule type" value="Genomic_DNA"/>
</dbReference>
<dbReference type="SUPFAM" id="SSF52499">
    <property type="entry name" value="Isochorismatase-like hydrolases"/>
    <property type="match status" value="1"/>
</dbReference>
<organism evidence="4 5">
    <name type="scientific">Oceanobacillus iheyensis (strain DSM 14371 / CIP 107618 / JCM 11309 / KCTC 3954 / HTE831)</name>
    <dbReference type="NCBI Taxonomy" id="221109"/>
    <lineage>
        <taxon>Bacteria</taxon>
        <taxon>Bacillati</taxon>
        <taxon>Bacillota</taxon>
        <taxon>Bacilli</taxon>
        <taxon>Bacillales</taxon>
        <taxon>Bacillaceae</taxon>
        <taxon>Oceanobacillus</taxon>
    </lineage>
</organism>
<dbReference type="Gene3D" id="3.40.50.850">
    <property type="entry name" value="Isochorismatase-like"/>
    <property type="match status" value="1"/>
</dbReference>
<dbReference type="PANTHER" id="PTHR43540">
    <property type="entry name" value="PEROXYUREIDOACRYLATE/UREIDOACRYLATE AMIDOHYDROLASE-RELATED"/>
    <property type="match status" value="1"/>
</dbReference>
<dbReference type="PANTHER" id="PTHR43540:SF14">
    <property type="entry name" value="ISOCHORISMATASE"/>
    <property type="match status" value="1"/>
</dbReference>
<reference evidence="4 5" key="1">
    <citation type="journal article" date="2001" name="FEMS Microbiol. Lett.">
        <title>Oceanobacillus iheyensis gen. nov., sp. nov., a deep-sea extremely halotolerant and alkaliphilic species isolated from a depth of 1050 m on the Iheya Ridge.</title>
        <authorList>
            <person name="Lu J."/>
            <person name="Nogi Y."/>
            <person name="Takami H."/>
        </authorList>
    </citation>
    <scope>NUCLEOTIDE SEQUENCE [LARGE SCALE GENOMIC DNA]</scope>
    <source>
        <strain evidence="5">DSM 14371 / CIP 107618 / JCM 11309 / KCTC 3954 / HTE831</strain>
    </source>
</reference>
<feature type="domain" description="Isochorismatase-like" evidence="3">
    <location>
        <begin position="21"/>
        <end position="156"/>
    </location>
</feature>
<sequence>MMRLYQSGIETKECSDLIKQLLLIIDVQQDLVDGNDTEQPVFLKEELISTINDVIEKARNENMPVVFVRDLDVAGGSGEGFDVHRNIHVPENARFFNKSATNAFYGTGLLEYVKGEKFNHLIIMGCETQHCIDSAVRTATINGMDVTLVGDGHSTKGNEVLSGEQIIRHHNTTLHGHYNVDHFSVVRNSNEDLFVPTHDNYR</sequence>
<evidence type="ECO:0000256" key="2">
    <source>
        <dbReference type="ARBA" id="ARBA00022801"/>
    </source>
</evidence>
<dbReference type="InterPro" id="IPR036380">
    <property type="entry name" value="Isochorismatase-like_sf"/>
</dbReference>
<dbReference type="CDD" id="cd01014">
    <property type="entry name" value="nicotinamidase_related"/>
    <property type="match status" value="1"/>
</dbReference>
<dbReference type="Proteomes" id="UP000000822">
    <property type="component" value="Chromosome"/>
</dbReference>
<protein>
    <submittedName>
        <fullName evidence="4">Hypothetical conserved protein</fullName>
    </submittedName>
</protein>
<dbReference type="eggNOG" id="COG1335">
    <property type="taxonomic scope" value="Bacteria"/>
</dbReference>
<comment type="similarity">
    <text evidence="1">Belongs to the isochorismatase family.</text>
</comment>
<dbReference type="InterPro" id="IPR050272">
    <property type="entry name" value="Isochorismatase-like_hydrls"/>
</dbReference>
<keyword evidence="5" id="KW-1185">Reference proteome</keyword>
<evidence type="ECO:0000259" key="3">
    <source>
        <dbReference type="Pfam" id="PF00857"/>
    </source>
</evidence>
<evidence type="ECO:0000313" key="5">
    <source>
        <dbReference type="Proteomes" id="UP000000822"/>
    </source>
</evidence>
<reference evidence="4 5" key="2">
    <citation type="journal article" date="2002" name="Nucleic Acids Res.">
        <title>Genome sequence of Oceanobacillus iheyensis isolated from the Iheya Ridge and its unexpected adaptive capabilities to extreme environments.</title>
        <authorList>
            <person name="Takami H."/>
            <person name="Takaki Y."/>
            <person name="Uchiyama I."/>
        </authorList>
    </citation>
    <scope>NUCLEOTIDE SEQUENCE [LARGE SCALE GENOMIC DNA]</scope>
    <source>
        <strain evidence="5">DSM 14371 / CIP 107618 / JCM 11309 / KCTC 3954 / HTE831</strain>
    </source>
</reference>
<dbReference type="InterPro" id="IPR000868">
    <property type="entry name" value="Isochorismatase-like_dom"/>
</dbReference>
<gene>
    <name evidence="4" type="ordered locus">OB0279</name>
</gene>
<dbReference type="Pfam" id="PF00857">
    <property type="entry name" value="Isochorismatase"/>
    <property type="match status" value="1"/>
</dbReference>
<dbReference type="AlphaFoldDB" id="Q8ETI2"/>
<name>Q8ETI2_OCEIH</name>
<dbReference type="HOGENOM" id="CLU_068979_5_5_9"/>
<dbReference type="KEGG" id="oih:OB0279"/>